<evidence type="ECO:0000256" key="2">
    <source>
        <dbReference type="ARBA" id="ARBA00010077"/>
    </source>
</evidence>
<dbReference type="Pfam" id="PF04939">
    <property type="entry name" value="RRS1"/>
    <property type="match status" value="1"/>
</dbReference>
<reference evidence="7 8" key="1">
    <citation type="submission" date="2014-05" db="EMBL/GenBank/DDBJ databases">
        <title>Draft genome sequence of a rare smut relative, Tilletiaria anomala UBC 951.</title>
        <authorList>
            <consortium name="DOE Joint Genome Institute"/>
            <person name="Toome M."/>
            <person name="Kuo A."/>
            <person name="Henrissat B."/>
            <person name="Lipzen A."/>
            <person name="Tritt A."/>
            <person name="Yoshinaga Y."/>
            <person name="Zane M."/>
            <person name="Barry K."/>
            <person name="Grigoriev I.V."/>
            <person name="Spatafora J.W."/>
            <person name="Aimea M.C."/>
        </authorList>
    </citation>
    <scope>NUCLEOTIDE SEQUENCE [LARGE SCALE GENOMIC DNA]</scope>
    <source>
        <strain evidence="7 8">UBC 951</strain>
    </source>
</reference>
<feature type="compositionally biased region" description="Basic residues" evidence="6">
    <location>
        <begin position="331"/>
        <end position="340"/>
    </location>
</feature>
<evidence type="ECO:0000256" key="5">
    <source>
        <dbReference type="RuleBase" id="RU364132"/>
    </source>
</evidence>
<dbReference type="EMBL" id="JMSN01000005">
    <property type="protein sequence ID" value="KDN53008.1"/>
    <property type="molecule type" value="Genomic_DNA"/>
</dbReference>
<feature type="compositionally biased region" description="Basic and acidic residues" evidence="6">
    <location>
        <begin position="219"/>
        <end position="235"/>
    </location>
</feature>
<feature type="region of interest" description="Disordered" evidence="6">
    <location>
        <begin position="185"/>
        <end position="277"/>
    </location>
</feature>
<gene>
    <name evidence="7" type="ORF">K437DRAFT_242819</name>
</gene>
<comment type="subcellular location">
    <subcellularLocation>
        <location evidence="1 5">Nucleus</location>
    </subcellularLocation>
</comment>
<organism evidence="7 8">
    <name type="scientific">Tilletiaria anomala (strain ATCC 24038 / CBS 436.72 / UBC 951)</name>
    <dbReference type="NCBI Taxonomy" id="1037660"/>
    <lineage>
        <taxon>Eukaryota</taxon>
        <taxon>Fungi</taxon>
        <taxon>Dikarya</taxon>
        <taxon>Basidiomycota</taxon>
        <taxon>Ustilaginomycotina</taxon>
        <taxon>Exobasidiomycetes</taxon>
        <taxon>Georgefischeriales</taxon>
        <taxon>Tilletiariaceae</taxon>
        <taxon>Tilletiaria</taxon>
    </lineage>
</organism>
<evidence type="ECO:0000256" key="6">
    <source>
        <dbReference type="SAM" id="MobiDB-lite"/>
    </source>
</evidence>
<dbReference type="InParanoid" id="A0A066WKB2"/>
<dbReference type="Proteomes" id="UP000027361">
    <property type="component" value="Unassembled WGS sequence"/>
</dbReference>
<sequence>MSAGSTSAAAGPSSVSIEVKQGSTPLQLDVGFMLSVDPNQLDASKLSSSSSAAARDAYLLERARNSTQHLLNSIFSLPFTKHADVGPLATLPPIQPSSRICEPREKPLPKTESKPLTKWEKFAKAKGIQHRKKDKMVWDDERKDWVPRWGFEGANKDEENQWLHVMPSNAEDGYNPSAAAKKVLKERKAANEGKRLKNLQRAAASSATPSNSATVSDRAAAREVKKAQLEGDLLRSKRSTASMGRFDRALPNESKTFKTKSLKRKFEPNEVNTSAERSVQLGLLGKMERAQKAGGDKGLVNTRKAVKYASQGRGTAALVGHSTGSQGGKGGSKKGGRKGK</sequence>
<dbReference type="GO" id="GO:0005634">
    <property type="term" value="C:nucleus"/>
    <property type="evidence" value="ECO:0007669"/>
    <property type="project" value="UniProtKB-SubCell"/>
</dbReference>
<evidence type="ECO:0000256" key="3">
    <source>
        <dbReference type="ARBA" id="ARBA00022517"/>
    </source>
</evidence>
<evidence type="ECO:0000256" key="1">
    <source>
        <dbReference type="ARBA" id="ARBA00004123"/>
    </source>
</evidence>
<keyword evidence="4 5" id="KW-0539">Nucleus</keyword>
<evidence type="ECO:0000256" key="4">
    <source>
        <dbReference type="ARBA" id="ARBA00023242"/>
    </source>
</evidence>
<dbReference type="AlphaFoldDB" id="A0A066WKB2"/>
<dbReference type="STRING" id="1037660.A0A066WKB2"/>
<dbReference type="OMA" id="ACDKNRI"/>
<feature type="compositionally biased region" description="Basic and acidic residues" evidence="6">
    <location>
        <begin position="186"/>
        <end position="195"/>
    </location>
</feature>
<keyword evidence="8" id="KW-1185">Reference proteome</keyword>
<feature type="compositionally biased region" description="Low complexity" evidence="6">
    <location>
        <begin position="202"/>
        <end position="216"/>
    </location>
</feature>
<comment type="function">
    <text evidence="5">Involved in ribosomal large subunit assembly.</text>
</comment>
<comment type="similarity">
    <text evidence="2 5">Belongs to the RRS1 family.</text>
</comment>
<dbReference type="RefSeq" id="XP_013245847.1">
    <property type="nucleotide sequence ID" value="XM_013390393.1"/>
</dbReference>
<dbReference type="FunCoup" id="A0A066WKB2">
    <property type="interactions" value="140"/>
</dbReference>
<name>A0A066WKB2_TILAU</name>
<protein>
    <recommendedName>
        <fullName evidence="5">Ribosome biogenesis regulatory protein</fullName>
    </recommendedName>
</protein>
<feature type="region of interest" description="Disordered" evidence="6">
    <location>
        <begin position="309"/>
        <end position="340"/>
    </location>
</feature>
<comment type="caution">
    <text evidence="7">The sequence shown here is derived from an EMBL/GenBank/DDBJ whole genome shotgun (WGS) entry which is preliminary data.</text>
</comment>
<evidence type="ECO:0000313" key="8">
    <source>
        <dbReference type="Proteomes" id="UP000027361"/>
    </source>
</evidence>
<dbReference type="InterPro" id="IPR007023">
    <property type="entry name" value="Ribosom_reg"/>
</dbReference>
<dbReference type="HOGENOM" id="CLU_065163_1_0_1"/>
<dbReference type="OrthoDB" id="28455at2759"/>
<proteinExistence type="inferred from homology"/>
<dbReference type="GeneID" id="25263102"/>
<evidence type="ECO:0000313" key="7">
    <source>
        <dbReference type="EMBL" id="KDN53008.1"/>
    </source>
</evidence>
<accession>A0A066WKB2</accession>
<dbReference type="GO" id="GO:0042254">
    <property type="term" value="P:ribosome biogenesis"/>
    <property type="evidence" value="ECO:0007669"/>
    <property type="project" value="UniProtKB-KW"/>
</dbReference>
<keyword evidence="3 5" id="KW-0690">Ribosome biogenesis</keyword>